<reference evidence="3" key="2">
    <citation type="submission" date="2020-09" db="EMBL/GenBank/DDBJ databases">
        <authorList>
            <person name="Sun Q."/>
            <person name="Zhou Y."/>
        </authorList>
    </citation>
    <scope>NUCLEOTIDE SEQUENCE</scope>
    <source>
        <strain evidence="3">CGMCC 1.15178</strain>
    </source>
</reference>
<reference evidence="3" key="1">
    <citation type="journal article" date="2014" name="Int. J. Syst. Evol. Microbiol.">
        <title>Complete genome sequence of Corynebacterium casei LMG S-19264T (=DSM 44701T), isolated from a smear-ripened cheese.</title>
        <authorList>
            <consortium name="US DOE Joint Genome Institute (JGI-PGF)"/>
            <person name="Walter F."/>
            <person name="Albersmeier A."/>
            <person name="Kalinowski J."/>
            <person name="Ruckert C."/>
        </authorList>
    </citation>
    <scope>NUCLEOTIDE SEQUENCE</scope>
    <source>
        <strain evidence="3">CGMCC 1.15178</strain>
    </source>
</reference>
<gene>
    <name evidence="3" type="ORF">GCM10010911_17160</name>
</gene>
<dbReference type="Proteomes" id="UP000612456">
    <property type="component" value="Unassembled WGS sequence"/>
</dbReference>
<dbReference type="InterPro" id="IPR001466">
    <property type="entry name" value="Beta-lactam-related"/>
</dbReference>
<keyword evidence="4" id="KW-1185">Reference proteome</keyword>
<protein>
    <submittedName>
        <fullName evidence="3">Penicillin-binding protein</fullName>
    </submittedName>
</protein>
<name>A0A916YSQ7_9BACL</name>
<dbReference type="PANTHER" id="PTHR46825">
    <property type="entry name" value="D-ALANYL-D-ALANINE-CARBOXYPEPTIDASE/ENDOPEPTIDASE AMPH"/>
    <property type="match status" value="1"/>
</dbReference>
<feature type="transmembrane region" description="Helical" evidence="1">
    <location>
        <begin position="372"/>
        <end position="391"/>
    </location>
</feature>
<accession>A0A916YSQ7</accession>
<dbReference type="AlphaFoldDB" id="A0A916YSQ7"/>
<evidence type="ECO:0000259" key="2">
    <source>
        <dbReference type="Pfam" id="PF00144"/>
    </source>
</evidence>
<dbReference type="EMBL" id="BMHP01000001">
    <property type="protein sequence ID" value="GGD59879.1"/>
    <property type="molecule type" value="Genomic_DNA"/>
</dbReference>
<dbReference type="InterPro" id="IPR050491">
    <property type="entry name" value="AmpC-like"/>
</dbReference>
<comment type="caution">
    <text evidence="3">The sequence shown here is derived from an EMBL/GenBank/DDBJ whole genome shotgun (WGS) entry which is preliminary data.</text>
</comment>
<keyword evidence="1" id="KW-0472">Membrane</keyword>
<proteinExistence type="predicted"/>
<keyword evidence="1" id="KW-1133">Transmembrane helix</keyword>
<feature type="domain" description="Beta-lactamase-related" evidence="2">
    <location>
        <begin position="14"/>
        <end position="329"/>
    </location>
</feature>
<sequence length="487" mass="53989">MQAERSGTPDFSEVDAYIAREMKRQRLPGLSLGIVQGDRILYLKGYGQADSSGRPVTPETPFGIGSIGKSVTAMAVLQLAETGKIDLDAPIQRYIPTKYNGAEFITVRQLLNQTSGFSQISTFSNTLSSINDPDQDALEKNAMSYAERFLKQTNQGEHSFRYSNANYVLLGYIVQQVSGQSYGDYVKEHIFSPLSMHDSYVTLDEAAEHGLATPYRRIFGYNVAYDGPYVYIPGDAPAGYLYSSAKDMSQYLTAQMNGGRFEDDSVLSSEGIRLMQTEPVPDTYAMGWMTGHINGMPVIGQPGGSVGFQAQTFILPEQQLGVIVFANVLDAIDASWPNKTHVITTTHIASGVINLLNEQPIGGSGLSMSQKYWLINILILILSAWLLYTTIRTAKRCLGPWNPDKSGQTELSIPFIAKIILDFAGLVIILLLSMTQIVPVWHIAEIYQPDLILWLKIMIVLLAMKGTMEIIRLIRSIRHEKTSKLKY</sequence>
<feature type="transmembrane region" description="Helical" evidence="1">
    <location>
        <begin position="452"/>
        <end position="474"/>
    </location>
</feature>
<dbReference type="PANTHER" id="PTHR46825:SF9">
    <property type="entry name" value="BETA-LACTAMASE-RELATED DOMAIN-CONTAINING PROTEIN"/>
    <property type="match status" value="1"/>
</dbReference>
<organism evidence="3 4">
    <name type="scientific">Paenibacillus nasutitermitis</name>
    <dbReference type="NCBI Taxonomy" id="1652958"/>
    <lineage>
        <taxon>Bacteria</taxon>
        <taxon>Bacillati</taxon>
        <taxon>Bacillota</taxon>
        <taxon>Bacilli</taxon>
        <taxon>Bacillales</taxon>
        <taxon>Paenibacillaceae</taxon>
        <taxon>Paenibacillus</taxon>
    </lineage>
</organism>
<evidence type="ECO:0000256" key="1">
    <source>
        <dbReference type="SAM" id="Phobius"/>
    </source>
</evidence>
<dbReference type="InterPro" id="IPR012338">
    <property type="entry name" value="Beta-lactam/transpept-like"/>
</dbReference>
<dbReference type="Pfam" id="PF00144">
    <property type="entry name" value="Beta-lactamase"/>
    <property type="match status" value="1"/>
</dbReference>
<dbReference type="Gene3D" id="3.40.710.10">
    <property type="entry name" value="DD-peptidase/beta-lactamase superfamily"/>
    <property type="match status" value="1"/>
</dbReference>
<evidence type="ECO:0000313" key="3">
    <source>
        <dbReference type="EMBL" id="GGD59879.1"/>
    </source>
</evidence>
<dbReference type="SUPFAM" id="SSF56601">
    <property type="entry name" value="beta-lactamase/transpeptidase-like"/>
    <property type="match status" value="1"/>
</dbReference>
<keyword evidence="1" id="KW-0812">Transmembrane</keyword>
<feature type="transmembrane region" description="Helical" evidence="1">
    <location>
        <begin position="411"/>
        <end position="432"/>
    </location>
</feature>
<evidence type="ECO:0000313" key="4">
    <source>
        <dbReference type="Proteomes" id="UP000612456"/>
    </source>
</evidence>